<proteinExistence type="inferred from homology"/>
<feature type="binding site" evidence="10">
    <location>
        <position position="72"/>
    </location>
    <ligand>
        <name>Na(+)</name>
        <dbReference type="ChEBI" id="CHEBI:29101"/>
        <note>structural</note>
    </ligand>
</feature>
<dbReference type="Pfam" id="PF02537">
    <property type="entry name" value="CRCB"/>
    <property type="match status" value="1"/>
</dbReference>
<dbReference type="AlphaFoldDB" id="A0A3G3K302"/>
<dbReference type="GO" id="GO:0140114">
    <property type="term" value="P:cellular detoxification of fluoride"/>
    <property type="evidence" value="ECO:0007669"/>
    <property type="project" value="UniProtKB-UniRule"/>
</dbReference>
<dbReference type="GO" id="GO:0046872">
    <property type="term" value="F:metal ion binding"/>
    <property type="evidence" value="ECO:0007669"/>
    <property type="project" value="UniProtKB-KW"/>
</dbReference>
<feature type="transmembrane region" description="Helical" evidence="10">
    <location>
        <begin position="31"/>
        <end position="52"/>
    </location>
</feature>
<dbReference type="KEGG" id="coh:EAV92_19440"/>
<evidence type="ECO:0000256" key="8">
    <source>
        <dbReference type="ARBA" id="ARBA00035585"/>
    </source>
</evidence>
<dbReference type="PANTHER" id="PTHR28259:SF1">
    <property type="entry name" value="FLUORIDE EXPORT PROTEIN 1-RELATED"/>
    <property type="match status" value="1"/>
</dbReference>
<evidence type="ECO:0000256" key="5">
    <source>
        <dbReference type="ARBA" id="ARBA00023136"/>
    </source>
</evidence>
<evidence type="ECO:0000313" key="11">
    <source>
        <dbReference type="EMBL" id="AYQ74551.1"/>
    </source>
</evidence>
<evidence type="ECO:0000256" key="9">
    <source>
        <dbReference type="ARBA" id="ARBA00049940"/>
    </source>
</evidence>
<comment type="activity regulation">
    <text evidence="10">Na(+) is not transported, but it plays an essential structural role and its presence is essential for fluoride channel function.</text>
</comment>
<evidence type="ECO:0000256" key="1">
    <source>
        <dbReference type="ARBA" id="ARBA00004651"/>
    </source>
</evidence>
<keyword evidence="4 10" id="KW-1133">Transmembrane helix</keyword>
<dbReference type="GO" id="GO:0005886">
    <property type="term" value="C:plasma membrane"/>
    <property type="evidence" value="ECO:0007669"/>
    <property type="project" value="UniProtKB-SubCell"/>
</dbReference>
<comment type="subcellular location">
    <subcellularLocation>
        <location evidence="1 10">Cell membrane</location>
        <topology evidence="1 10">Multi-pass membrane protein</topology>
    </subcellularLocation>
</comment>
<sequence length="119" mass="12806">MILWIGIGGIAGAFARYYLGKWVASKSRSTFPFGTFLINISGSFVLGLLYALHANTTVPSWAWFVFGSGFCGAYTTFSTFGYETVQLIEQKRWGLAAAYVAGSVVTGLLLAWAGMIIVG</sequence>
<comment type="catalytic activity">
    <reaction evidence="8">
        <text>fluoride(in) = fluoride(out)</text>
        <dbReference type="Rhea" id="RHEA:76159"/>
        <dbReference type="ChEBI" id="CHEBI:17051"/>
    </reaction>
    <physiologicalReaction direction="left-to-right" evidence="8">
        <dbReference type="Rhea" id="RHEA:76160"/>
    </physiologicalReaction>
</comment>
<feature type="transmembrane region" description="Helical" evidence="10">
    <location>
        <begin position="61"/>
        <end position="82"/>
    </location>
</feature>
<keyword evidence="5 10" id="KW-0472">Membrane</keyword>
<evidence type="ECO:0000256" key="7">
    <source>
        <dbReference type="ARBA" id="ARBA00035120"/>
    </source>
</evidence>
<comment type="function">
    <text evidence="9 10">Fluoride-specific ion channel. Important for reducing fluoride concentration in the cell, thus reducing its toxicity.</text>
</comment>
<dbReference type="InterPro" id="IPR003691">
    <property type="entry name" value="FluC"/>
</dbReference>
<keyword evidence="10" id="KW-0915">Sodium</keyword>
<accession>A0A3G3K302</accession>
<dbReference type="GO" id="GO:0062054">
    <property type="term" value="F:fluoride channel activity"/>
    <property type="evidence" value="ECO:0007669"/>
    <property type="project" value="UniProtKB-UniRule"/>
</dbReference>
<keyword evidence="2 10" id="KW-1003">Cell membrane</keyword>
<comment type="similarity">
    <text evidence="7 10">Belongs to the fluoride channel Fluc/FEX (TC 1.A.43) family.</text>
</comment>
<protein>
    <recommendedName>
        <fullName evidence="10">Fluoride-specific ion channel FluC</fullName>
    </recommendedName>
</protein>
<dbReference type="RefSeq" id="WP_123042631.1">
    <property type="nucleotide sequence ID" value="NZ_CP033433.1"/>
</dbReference>
<dbReference type="Proteomes" id="UP000269097">
    <property type="component" value="Chromosome"/>
</dbReference>
<feature type="binding site" evidence="10">
    <location>
        <position position="75"/>
    </location>
    <ligand>
        <name>Na(+)</name>
        <dbReference type="ChEBI" id="CHEBI:29101"/>
        <note>structural</note>
    </ligand>
</feature>
<organism evidence="11 12">
    <name type="scientific">Cohnella candidum</name>
    <dbReference type="NCBI Taxonomy" id="2674991"/>
    <lineage>
        <taxon>Bacteria</taxon>
        <taxon>Bacillati</taxon>
        <taxon>Bacillota</taxon>
        <taxon>Bacilli</taxon>
        <taxon>Bacillales</taxon>
        <taxon>Paenibacillaceae</taxon>
        <taxon>Cohnella</taxon>
    </lineage>
</organism>
<gene>
    <name evidence="10 11" type="primary">crcB</name>
    <name evidence="10" type="synonym">fluC</name>
    <name evidence="11" type="ORF">EAV92_19440</name>
</gene>
<keyword evidence="10" id="KW-0406">Ion transport</keyword>
<keyword evidence="12" id="KW-1185">Reference proteome</keyword>
<evidence type="ECO:0000256" key="6">
    <source>
        <dbReference type="ARBA" id="ARBA00023303"/>
    </source>
</evidence>
<name>A0A3G3K302_9BACL</name>
<reference evidence="11 12" key="1">
    <citation type="submission" date="2018-10" db="EMBL/GenBank/DDBJ databases">
        <title>Genome Sequence of Cohnella sp.</title>
        <authorList>
            <person name="Srinivasan S."/>
            <person name="Kim M.K."/>
        </authorList>
    </citation>
    <scope>NUCLEOTIDE SEQUENCE [LARGE SCALE GENOMIC DNA]</scope>
    <source>
        <strain evidence="11 12">18JY8-7</strain>
    </source>
</reference>
<dbReference type="NCBIfam" id="TIGR00494">
    <property type="entry name" value="crcB"/>
    <property type="match status" value="1"/>
</dbReference>
<evidence type="ECO:0000256" key="10">
    <source>
        <dbReference type="HAMAP-Rule" id="MF_00454"/>
    </source>
</evidence>
<evidence type="ECO:0000256" key="2">
    <source>
        <dbReference type="ARBA" id="ARBA00022475"/>
    </source>
</evidence>
<keyword evidence="10" id="KW-0479">Metal-binding</keyword>
<evidence type="ECO:0000313" key="12">
    <source>
        <dbReference type="Proteomes" id="UP000269097"/>
    </source>
</evidence>
<evidence type="ECO:0000256" key="3">
    <source>
        <dbReference type="ARBA" id="ARBA00022692"/>
    </source>
</evidence>
<feature type="transmembrane region" description="Helical" evidence="10">
    <location>
        <begin position="94"/>
        <end position="118"/>
    </location>
</feature>
<evidence type="ECO:0000256" key="4">
    <source>
        <dbReference type="ARBA" id="ARBA00022989"/>
    </source>
</evidence>
<keyword evidence="10" id="KW-0813">Transport</keyword>
<keyword evidence="6 10" id="KW-0407">Ion channel</keyword>
<keyword evidence="3 10" id="KW-0812">Transmembrane</keyword>
<dbReference type="EMBL" id="CP033433">
    <property type="protein sequence ID" value="AYQ74551.1"/>
    <property type="molecule type" value="Genomic_DNA"/>
</dbReference>
<dbReference type="PANTHER" id="PTHR28259">
    <property type="entry name" value="FLUORIDE EXPORT PROTEIN 1-RELATED"/>
    <property type="match status" value="1"/>
</dbReference>
<dbReference type="HAMAP" id="MF_00454">
    <property type="entry name" value="FluC"/>
    <property type="match status" value="1"/>
</dbReference>